<dbReference type="PANTHER" id="PTHR38459">
    <property type="entry name" value="PROPHAGE BACTOPRENOL-LINKED GLUCOSE TRANSLOCASE HOMOLOG"/>
    <property type="match status" value="1"/>
</dbReference>
<dbReference type="Pfam" id="PF04138">
    <property type="entry name" value="GtrA_DPMS_TM"/>
    <property type="match status" value="1"/>
</dbReference>
<feature type="transmembrane region" description="Helical" evidence="6">
    <location>
        <begin position="33"/>
        <end position="58"/>
    </location>
</feature>
<accession>A0A429V901</accession>
<dbReference type="InterPro" id="IPR051401">
    <property type="entry name" value="GtrA_CellWall_Glycosyl"/>
</dbReference>
<name>A0A429V901_9SPHN</name>
<keyword evidence="9" id="KW-1185">Reference proteome</keyword>
<dbReference type="PANTHER" id="PTHR38459:SF1">
    <property type="entry name" value="PROPHAGE BACTOPRENOL-LINKED GLUCOSE TRANSLOCASE HOMOLOG"/>
    <property type="match status" value="1"/>
</dbReference>
<evidence type="ECO:0000259" key="7">
    <source>
        <dbReference type="Pfam" id="PF04138"/>
    </source>
</evidence>
<comment type="similarity">
    <text evidence="2">Belongs to the GtrA family.</text>
</comment>
<feature type="domain" description="GtrA/DPMS transmembrane" evidence="7">
    <location>
        <begin position="18"/>
        <end position="127"/>
    </location>
</feature>
<evidence type="ECO:0000256" key="6">
    <source>
        <dbReference type="SAM" id="Phobius"/>
    </source>
</evidence>
<comment type="subcellular location">
    <subcellularLocation>
        <location evidence="1">Membrane</location>
        <topology evidence="1">Multi-pass membrane protein</topology>
    </subcellularLocation>
</comment>
<proteinExistence type="inferred from homology"/>
<sequence>MATRFGEAVPARWRELWRYYQAGAVNTLFGYSLYALLVAAGLNLFAAQIVSHVTGAAFNYWTFSRHTFRDRQGSKTRFVLAYAGQYLLSLACFALLAPLIRSPYLIGLVTIGIVSLLNYFVLKQLVFRRA</sequence>
<evidence type="ECO:0000256" key="4">
    <source>
        <dbReference type="ARBA" id="ARBA00022989"/>
    </source>
</evidence>
<evidence type="ECO:0000256" key="1">
    <source>
        <dbReference type="ARBA" id="ARBA00004141"/>
    </source>
</evidence>
<gene>
    <name evidence="8" type="ORF">HMF7854_05645</name>
</gene>
<evidence type="ECO:0000313" key="9">
    <source>
        <dbReference type="Proteomes" id="UP000274661"/>
    </source>
</evidence>
<feature type="transmembrane region" description="Helical" evidence="6">
    <location>
        <begin position="104"/>
        <end position="122"/>
    </location>
</feature>
<keyword evidence="4 6" id="KW-1133">Transmembrane helix</keyword>
<keyword evidence="5 6" id="KW-0472">Membrane</keyword>
<keyword evidence="3 6" id="KW-0812">Transmembrane</keyword>
<dbReference type="OrthoDB" id="9798374at2"/>
<reference evidence="8 9" key="1">
    <citation type="submission" date="2018-12" db="EMBL/GenBank/DDBJ databases">
        <title>Sphingomonas sp. HMF7854 Genome sequencing and assembly.</title>
        <authorList>
            <person name="Cha I."/>
            <person name="Kang H."/>
            <person name="Kim H."/>
            <person name="Kang J."/>
            <person name="Joh K."/>
        </authorList>
    </citation>
    <scope>NUCLEOTIDE SEQUENCE [LARGE SCALE GENOMIC DNA]</scope>
    <source>
        <strain evidence="8 9">HMF7854</strain>
    </source>
</reference>
<evidence type="ECO:0000256" key="5">
    <source>
        <dbReference type="ARBA" id="ARBA00023136"/>
    </source>
</evidence>
<evidence type="ECO:0000256" key="2">
    <source>
        <dbReference type="ARBA" id="ARBA00009399"/>
    </source>
</evidence>
<protein>
    <submittedName>
        <fullName evidence="8">GtrA family protein</fullName>
    </submittedName>
</protein>
<feature type="transmembrane region" description="Helical" evidence="6">
    <location>
        <begin position="79"/>
        <end position="98"/>
    </location>
</feature>
<comment type="caution">
    <text evidence="8">The sequence shown here is derived from an EMBL/GenBank/DDBJ whole genome shotgun (WGS) entry which is preliminary data.</text>
</comment>
<dbReference type="GO" id="GO:0000271">
    <property type="term" value="P:polysaccharide biosynthetic process"/>
    <property type="evidence" value="ECO:0007669"/>
    <property type="project" value="InterPro"/>
</dbReference>
<dbReference type="RefSeq" id="WP_126718194.1">
    <property type="nucleotide sequence ID" value="NZ_RWJF01000001.1"/>
</dbReference>
<dbReference type="Proteomes" id="UP000274661">
    <property type="component" value="Unassembled WGS sequence"/>
</dbReference>
<dbReference type="GO" id="GO:0005886">
    <property type="term" value="C:plasma membrane"/>
    <property type="evidence" value="ECO:0007669"/>
    <property type="project" value="TreeGrafter"/>
</dbReference>
<dbReference type="InterPro" id="IPR007267">
    <property type="entry name" value="GtrA_DPMS_TM"/>
</dbReference>
<evidence type="ECO:0000256" key="3">
    <source>
        <dbReference type="ARBA" id="ARBA00022692"/>
    </source>
</evidence>
<dbReference type="AlphaFoldDB" id="A0A429V901"/>
<dbReference type="EMBL" id="RWJF01000001">
    <property type="protein sequence ID" value="RST30362.1"/>
    <property type="molecule type" value="Genomic_DNA"/>
</dbReference>
<organism evidence="8 9">
    <name type="scientific">Sphingomonas ginkgonis</name>
    <dbReference type="NCBI Taxonomy" id="2315330"/>
    <lineage>
        <taxon>Bacteria</taxon>
        <taxon>Pseudomonadati</taxon>
        <taxon>Pseudomonadota</taxon>
        <taxon>Alphaproteobacteria</taxon>
        <taxon>Sphingomonadales</taxon>
        <taxon>Sphingomonadaceae</taxon>
        <taxon>Sphingomonas</taxon>
    </lineage>
</organism>
<evidence type="ECO:0000313" key="8">
    <source>
        <dbReference type="EMBL" id="RST30362.1"/>
    </source>
</evidence>